<dbReference type="InterPro" id="IPR002347">
    <property type="entry name" value="SDR_fam"/>
</dbReference>
<dbReference type="FunFam" id="3.40.50.720:FF:000084">
    <property type="entry name" value="Short-chain dehydrogenase reductase"/>
    <property type="match status" value="1"/>
</dbReference>
<evidence type="ECO:0000256" key="3">
    <source>
        <dbReference type="SAM" id="MobiDB-lite"/>
    </source>
</evidence>
<dbReference type="PROSITE" id="PS00061">
    <property type="entry name" value="ADH_SHORT"/>
    <property type="match status" value="1"/>
</dbReference>
<evidence type="ECO:0000313" key="4">
    <source>
        <dbReference type="EMBL" id="SMQ69229.1"/>
    </source>
</evidence>
<gene>
    <name evidence="4" type="ORF">SAMN06297468_1450</name>
</gene>
<evidence type="ECO:0000256" key="1">
    <source>
        <dbReference type="ARBA" id="ARBA00006484"/>
    </source>
</evidence>
<dbReference type="OrthoDB" id="7432199at2"/>
<dbReference type="EMBL" id="FXWG01000002">
    <property type="protein sequence ID" value="SMQ69229.1"/>
    <property type="molecule type" value="Genomic_DNA"/>
</dbReference>
<dbReference type="PANTHER" id="PTHR43639">
    <property type="entry name" value="OXIDOREDUCTASE, SHORT-CHAIN DEHYDROGENASE/REDUCTASE FAMILY (AFU_ORTHOLOGUE AFUA_5G02870)"/>
    <property type="match status" value="1"/>
</dbReference>
<dbReference type="InterPro" id="IPR036291">
    <property type="entry name" value="NAD(P)-bd_dom_sf"/>
</dbReference>
<dbReference type="Proteomes" id="UP000194420">
    <property type="component" value="Unassembled WGS sequence"/>
</dbReference>
<proteinExistence type="inferred from homology"/>
<feature type="compositionally biased region" description="Basic and acidic residues" evidence="3">
    <location>
        <begin position="193"/>
        <end position="210"/>
    </location>
</feature>
<dbReference type="PRINTS" id="PR00080">
    <property type="entry name" value="SDRFAMILY"/>
</dbReference>
<evidence type="ECO:0000313" key="5">
    <source>
        <dbReference type="Proteomes" id="UP000194420"/>
    </source>
</evidence>
<name>A0A1Y6F3S3_9SPHN</name>
<dbReference type="Gene3D" id="3.40.50.720">
    <property type="entry name" value="NAD(P)-binding Rossmann-like Domain"/>
    <property type="match status" value="1"/>
</dbReference>
<dbReference type="PRINTS" id="PR00081">
    <property type="entry name" value="GDHRDH"/>
</dbReference>
<dbReference type="Pfam" id="PF13561">
    <property type="entry name" value="adh_short_C2"/>
    <property type="match status" value="1"/>
</dbReference>
<dbReference type="CDD" id="cd05233">
    <property type="entry name" value="SDR_c"/>
    <property type="match status" value="1"/>
</dbReference>
<keyword evidence="5" id="KW-1185">Reference proteome</keyword>
<sequence length="252" mass="26829">MKTICVTGAGAGIGRAIAMHFHGAGWRVIGLDKDAEALAELRGALPRDSALLLTCDVGKEGEVTRSFVRIEEWLDGGALDCLVNNAGIADPYCGPLEDLALDDWQSWIDASLTAAFLCSRAAAPLLKRAEDGASITNISSTRAVMSEPECFAYAAAKGGVDALTHAMAVSLGPKIRVNAVRPGWIETGPWQKGGERRDPSHRPKDLEQHPAGRIGRPQDIAGAVEYLHEAGFVTGQHLNVDGGMTVKMIYED</sequence>
<dbReference type="InterPro" id="IPR020904">
    <property type="entry name" value="Sc_DH/Rdtase_CS"/>
</dbReference>
<reference evidence="5" key="1">
    <citation type="submission" date="2017-04" db="EMBL/GenBank/DDBJ databases">
        <authorList>
            <person name="Varghese N."/>
            <person name="Submissions S."/>
        </authorList>
    </citation>
    <scope>NUCLEOTIDE SEQUENCE [LARGE SCALE GENOMIC DNA]</scope>
</reference>
<organism evidence="4 5">
    <name type="scientific">Altererythrobacter xiamenensis</name>
    <dbReference type="NCBI Taxonomy" id="1316679"/>
    <lineage>
        <taxon>Bacteria</taxon>
        <taxon>Pseudomonadati</taxon>
        <taxon>Pseudomonadota</taxon>
        <taxon>Alphaproteobacteria</taxon>
        <taxon>Sphingomonadales</taxon>
        <taxon>Erythrobacteraceae</taxon>
        <taxon>Altererythrobacter</taxon>
    </lineage>
</organism>
<feature type="region of interest" description="Disordered" evidence="3">
    <location>
        <begin position="186"/>
        <end position="215"/>
    </location>
</feature>
<dbReference type="PANTHER" id="PTHR43639:SF1">
    <property type="entry name" value="SHORT-CHAIN DEHYDROGENASE_REDUCTASE FAMILY PROTEIN"/>
    <property type="match status" value="1"/>
</dbReference>
<dbReference type="SUPFAM" id="SSF51735">
    <property type="entry name" value="NAD(P)-binding Rossmann-fold domains"/>
    <property type="match status" value="1"/>
</dbReference>
<comment type="similarity">
    <text evidence="1">Belongs to the short-chain dehydrogenases/reductases (SDR) family.</text>
</comment>
<dbReference type="RefSeq" id="WP_086437364.1">
    <property type="nucleotide sequence ID" value="NZ_FXWG01000002.1"/>
</dbReference>
<keyword evidence="2" id="KW-0560">Oxidoreductase</keyword>
<protein>
    <submittedName>
        <fullName evidence="4">NAD(P)-dependent dehydrogenase, short-chain alcohol dehydrogenase family</fullName>
    </submittedName>
</protein>
<dbReference type="GO" id="GO:0016491">
    <property type="term" value="F:oxidoreductase activity"/>
    <property type="evidence" value="ECO:0007669"/>
    <property type="project" value="UniProtKB-KW"/>
</dbReference>
<dbReference type="AlphaFoldDB" id="A0A1Y6F3S3"/>
<evidence type="ECO:0000256" key="2">
    <source>
        <dbReference type="ARBA" id="ARBA00023002"/>
    </source>
</evidence>
<accession>A0A1Y6F3S3</accession>